<sequence>MPPLVPDILRLVCEIAATANKRTALQLALVSHLVESWIAPVLYETIQLSRRRTANKFLRTLITSTTKSCTFFATRVKSLCILFDIPVDQLVRVTAVCRGIQNLTTWYIPAPRAGPGNAPLAHFLFSLRPQKLAAWHGVLNSPDPHFELPFFNEVTHLTVVNIWEEWAVWPNFSLPALTHLSLDFSFGSRVLAEEELQQICKAVNAILMGCANMQVCALRIDQPADAPTITSMLHRLKSEPQAVFYRHHEPFRIREAHSDAEAGIWEALEVAAKRHDEDGTRSVLTLPRLGCMS</sequence>
<proteinExistence type="predicted"/>
<name>A0AAD7JCU6_9AGAR</name>
<gene>
    <name evidence="1" type="ORF">B0H16DRAFT_1534007</name>
</gene>
<reference evidence="1" key="1">
    <citation type="submission" date="2023-03" db="EMBL/GenBank/DDBJ databases">
        <title>Massive genome expansion in bonnet fungi (Mycena s.s.) driven by repeated elements and novel gene families across ecological guilds.</title>
        <authorList>
            <consortium name="Lawrence Berkeley National Laboratory"/>
            <person name="Harder C.B."/>
            <person name="Miyauchi S."/>
            <person name="Viragh M."/>
            <person name="Kuo A."/>
            <person name="Thoen E."/>
            <person name="Andreopoulos B."/>
            <person name="Lu D."/>
            <person name="Skrede I."/>
            <person name="Drula E."/>
            <person name="Henrissat B."/>
            <person name="Morin E."/>
            <person name="Kohler A."/>
            <person name="Barry K."/>
            <person name="LaButti K."/>
            <person name="Morin E."/>
            <person name="Salamov A."/>
            <person name="Lipzen A."/>
            <person name="Mereny Z."/>
            <person name="Hegedus B."/>
            <person name="Baldrian P."/>
            <person name="Stursova M."/>
            <person name="Weitz H."/>
            <person name="Taylor A."/>
            <person name="Grigoriev I.V."/>
            <person name="Nagy L.G."/>
            <person name="Martin F."/>
            <person name="Kauserud H."/>
        </authorList>
    </citation>
    <scope>NUCLEOTIDE SEQUENCE</scope>
    <source>
        <strain evidence="1">CBHHK182m</strain>
    </source>
</reference>
<dbReference type="Proteomes" id="UP001215598">
    <property type="component" value="Unassembled WGS sequence"/>
</dbReference>
<keyword evidence="2" id="KW-1185">Reference proteome</keyword>
<evidence type="ECO:0000313" key="1">
    <source>
        <dbReference type="EMBL" id="KAJ7759644.1"/>
    </source>
</evidence>
<dbReference type="EMBL" id="JARKIB010000039">
    <property type="protein sequence ID" value="KAJ7759644.1"/>
    <property type="molecule type" value="Genomic_DNA"/>
</dbReference>
<protein>
    <submittedName>
        <fullName evidence="1">Uncharacterized protein</fullName>
    </submittedName>
</protein>
<dbReference type="AlphaFoldDB" id="A0AAD7JCU6"/>
<evidence type="ECO:0000313" key="2">
    <source>
        <dbReference type="Proteomes" id="UP001215598"/>
    </source>
</evidence>
<organism evidence="1 2">
    <name type="scientific">Mycena metata</name>
    <dbReference type="NCBI Taxonomy" id="1033252"/>
    <lineage>
        <taxon>Eukaryota</taxon>
        <taxon>Fungi</taxon>
        <taxon>Dikarya</taxon>
        <taxon>Basidiomycota</taxon>
        <taxon>Agaricomycotina</taxon>
        <taxon>Agaricomycetes</taxon>
        <taxon>Agaricomycetidae</taxon>
        <taxon>Agaricales</taxon>
        <taxon>Marasmiineae</taxon>
        <taxon>Mycenaceae</taxon>
        <taxon>Mycena</taxon>
    </lineage>
</organism>
<accession>A0AAD7JCU6</accession>
<comment type="caution">
    <text evidence="1">The sequence shown here is derived from an EMBL/GenBank/DDBJ whole genome shotgun (WGS) entry which is preliminary data.</text>
</comment>